<keyword evidence="3" id="KW-0472">Membrane</keyword>
<accession>A0A670KGW6</accession>
<dbReference type="Ensembl" id="ENSPMRT00000036038.1">
    <property type="protein sequence ID" value="ENSPMRP00000033977.1"/>
    <property type="gene ID" value="ENSPMRG00000022043.1"/>
</dbReference>
<dbReference type="InterPro" id="IPR013783">
    <property type="entry name" value="Ig-like_fold"/>
</dbReference>
<protein>
    <recommendedName>
        <fullName evidence="4">Ig-like domain-containing protein</fullName>
    </recommendedName>
</protein>
<dbReference type="Proteomes" id="UP000472272">
    <property type="component" value="Unplaced"/>
</dbReference>
<evidence type="ECO:0000256" key="3">
    <source>
        <dbReference type="ARBA" id="ARBA00023136"/>
    </source>
</evidence>
<dbReference type="InterPro" id="IPR003599">
    <property type="entry name" value="Ig_sub"/>
</dbReference>
<dbReference type="AlphaFoldDB" id="A0A670KGW6"/>
<dbReference type="SMART" id="SM00409">
    <property type="entry name" value="IG"/>
    <property type="match status" value="1"/>
</dbReference>
<dbReference type="InterPro" id="IPR013106">
    <property type="entry name" value="Ig_V-set"/>
</dbReference>
<dbReference type="CDD" id="cd05716">
    <property type="entry name" value="IgV_pIgR_like"/>
    <property type="match status" value="1"/>
</dbReference>
<reference evidence="5" key="2">
    <citation type="submission" date="2025-09" db="UniProtKB">
        <authorList>
            <consortium name="Ensembl"/>
        </authorList>
    </citation>
    <scope>IDENTIFICATION</scope>
</reference>
<dbReference type="Pfam" id="PF07686">
    <property type="entry name" value="V-set"/>
    <property type="match status" value="1"/>
</dbReference>
<reference evidence="5" key="1">
    <citation type="submission" date="2025-08" db="UniProtKB">
        <authorList>
            <consortium name="Ensembl"/>
        </authorList>
    </citation>
    <scope>IDENTIFICATION</scope>
</reference>
<dbReference type="SUPFAM" id="SSF48726">
    <property type="entry name" value="Immunoglobulin"/>
    <property type="match status" value="1"/>
</dbReference>
<dbReference type="GO" id="GO:0005886">
    <property type="term" value="C:plasma membrane"/>
    <property type="evidence" value="ECO:0007669"/>
    <property type="project" value="TreeGrafter"/>
</dbReference>
<keyword evidence="2" id="KW-0812">Transmembrane</keyword>
<name>A0A670KGW6_PODMU</name>
<dbReference type="GeneTree" id="ENSGT00950000182977"/>
<evidence type="ECO:0000256" key="2">
    <source>
        <dbReference type="ARBA" id="ARBA00022692"/>
    </source>
</evidence>
<comment type="subcellular location">
    <subcellularLocation>
        <location evidence="1">Membrane</location>
    </subcellularLocation>
</comment>
<evidence type="ECO:0000313" key="6">
    <source>
        <dbReference type="Proteomes" id="UP000472272"/>
    </source>
</evidence>
<organism evidence="5 6">
    <name type="scientific">Podarcis muralis</name>
    <name type="common">Wall lizard</name>
    <name type="synonym">Lacerta muralis</name>
    <dbReference type="NCBI Taxonomy" id="64176"/>
    <lineage>
        <taxon>Eukaryota</taxon>
        <taxon>Metazoa</taxon>
        <taxon>Chordata</taxon>
        <taxon>Craniata</taxon>
        <taxon>Vertebrata</taxon>
        <taxon>Euteleostomi</taxon>
        <taxon>Lepidosauria</taxon>
        <taxon>Squamata</taxon>
        <taxon>Bifurcata</taxon>
        <taxon>Unidentata</taxon>
        <taxon>Episquamata</taxon>
        <taxon>Laterata</taxon>
        <taxon>Lacertibaenia</taxon>
        <taxon>Lacertidae</taxon>
        <taxon>Podarcis</taxon>
    </lineage>
</organism>
<dbReference type="GO" id="GO:0004888">
    <property type="term" value="F:transmembrane signaling receptor activity"/>
    <property type="evidence" value="ECO:0007669"/>
    <property type="project" value="TreeGrafter"/>
</dbReference>
<proteinExistence type="predicted"/>
<evidence type="ECO:0000313" key="5">
    <source>
        <dbReference type="Ensembl" id="ENSPMRP00000033977.1"/>
    </source>
</evidence>
<dbReference type="PANTHER" id="PTHR11860">
    <property type="entry name" value="POLYMERIC-IMMUNOGLOBULIN RECEPTOR"/>
    <property type="match status" value="1"/>
</dbReference>
<dbReference type="InterPro" id="IPR007110">
    <property type="entry name" value="Ig-like_dom"/>
</dbReference>
<evidence type="ECO:0000259" key="4">
    <source>
        <dbReference type="PROSITE" id="PS50835"/>
    </source>
</evidence>
<dbReference type="PROSITE" id="PS50835">
    <property type="entry name" value="IG_LIKE"/>
    <property type="match status" value="1"/>
</dbReference>
<keyword evidence="6" id="KW-1185">Reference proteome</keyword>
<dbReference type="Gene3D" id="2.60.40.10">
    <property type="entry name" value="Immunoglobulins"/>
    <property type="match status" value="1"/>
</dbReference>
<sequence length="204" mass="23534">MQLPSYIFDISPHVFPPTDCFTAFIQKNTEEIATEGRSTTITCFYDMEYRFDNKYWCRGSSRTSCDILGETNKFVKWNYKSRLTLLDNRKGVFWVTMHQLTEDDSGTYWCGIERPFADIMTSVKLKVNKGKVSYESHHHLYCYNANRNKVLVASSDGVSQPRKYSNSIRDCIELPSSLCTYSAILYKQSSPVLIHTANNKVSHT</sequence>
<dbReference type="InterPro" id="IPR036179">
    <property type="entry name" value="Ig-like_dom_sf"/>
</dbReference>
<dbReference type="InterPro" id="IPR050671">
    <property type="entry name" value="CD300_family_receptors"/>
</dbReference>
<feature type="domain" description="Ig-like" evidence="4">
    <location>
        <begin position="12"/>
        <end position="128"/>
    </location>
</feature>
<evidence type="ECO:0000256" key="1">
    <source>
        <dbReference type="ARBA" id="ARBA00004370"/>
    </source>
</evidence>
<dbReference type="PANTHER" id="PTHR11860:SF96">
    <property type="match status" value="1"/>
</dbReference>